<dbReference type="Proteomes" id="UP000019141">
    <property type="component" value="Unassembled WGS sequence"/>
</dbReference>
<sequence>MTEQQRLFEECRQVAEEAALAGGQVLLDHRYAPLEIEHKDRQEVVTNVDRLSDEAICAVLRRAFPRHAIVSEESGAQESASPYRWIVDPLDGTEAYIRGLHFSAVTIALTRENEMVLGVVYHPFQDEMYTALADGPTTVNDYPVEVTSEADLAQARLILDYSPRDELRQRLNDLEWNRGIKQMMRFGGSLALNMCQVAKGAADGYIYGRMRNRVKSWDMAAATLLVQRAGGYVLDRQGQPLNALEPQGFVLCSNAKLALERLCGD</sequence>
<dbReference type="InterPro" id="IPR020583">
    <property type="entry name" value="Inositol_monoP_metal-BS"/>
</dbReference>
<dbReference type="FunFam" id="3.30.540.10:FF:000003">
    <property type="entry name" value="Inositol-1-monophosphatase"/>
    <property type="match status" value="1"/>
</dbReference>
<dbReference type="EMBL" id="AZHW01000720">
    <property type="protein sequence ID" value="ETW97012.1"/>
    <property type="molecule type" value="Genomic_DNA"/>
</dbReference>
<dbReference type="Pfam" id="PF00459">
    <property type="entry name" value="Inositol_P"/>
    <property type="match status" value="1"/>
</dbReference>
<keyword evidence="7" id="KW-1185">Reference proteome</keyword>
<dbReference type="PANTHER" id="PTHR20854:SF4">
    <property type="entry name" value="INOSITOL-1-MONOPHOSPHATASE-RELATED"/>
    <property type="match status" value="1"/>
</dbReference>
<evidence type="ECO:0000313" key="6">
    <source>
        <dbReference type="EMBL" id="ETW97012.1"/>
    </source>
</evidence>
<comment type="cofactor">
    <cofactor evidence="1 5">
        <name>Mg(2+)</name>
        <dbReference type="ChEBI" id="CHEBI:18420"/>
    </cofactor>
</comment>
<organism evidence="6 7">
    <name type="scientific">Entotheonella factor</name>
    <dbReference type="NCBI Taxonomy" id="1429438"/>
    <lineage>
        <taxon>Bacteria</taxon>
        <taxon>Pseudomonadati</taxon>
        <taxon>Nitrospinota/Tectimicrobiota group</taxon>
        <taxon>Candidatus Tectimicrobiota</taxon>
        <taxon>Candidatus Entotheonellia</taxon>
        <taxon>Candidatus Entotheonellales</taxon>
        <taxon>Candidatus Entotheonellaceae</taxon>
        <taxon>Candidatus Entotheonella</taxon>
    </lineage>
</organism>
<keyword evidence="2 5" id="KW-0479">Metal-binding</keyword>
<dbReference type="PRINTS" id="PR00377">
    <property type="entry name" value="IMPHPHTASES"/>
</dbReference>
<evidence type="ECO:0000256" key="4">
    <source>
        <dbReference type="ARBA" id="ARBA00022842"/>
    </source>
</evidence>
<dbReference type="InterPro" id="IPR020550">
    <property type="entry name" value="Inositol_monophosphatase_CS"/>
</dbReference>
<dbReference type="PANTHER" id="PTHR20854">
    <property type="entry name" value="INOSITOL MONOPHOSPHATASE"/>
    <property type="match status" value="1"/>
</dbReference>
<feature type="binding site" evidence="5">
    <location>
        <position position="88"/>
    </location>
    <ligand>
        <name>Mg(2+)</name>
        <dbReference type="ChEBI" id="CHEBI:18420"/>
        <label>1</label>
        <note>catalytic</note>
    </ligand>
</feature>
<feature type="binding site" evidence="5">
    <location>
        <position position="218"/>
    </location>
    <ligand>
        <name>Mg(2+)</name>
        <dbReference type="ChEBI" id="CHEBI:18420"/>
        <label>1</label>
        <note>catalytic</note>
    </ligand>
</feature>
<reference evidence="6 7" key="1">
    <citation type="journal article" date="2014" name="Nature">
        <title>An environmental bacterial taxon with a large and distinct metabolic repertoire.</title>
        <authorList>
            <person name="Wilson M.C."/>
            <person name="Mori T."/>
            <person name="Ruckert C."/>
            <person name="Uria A.R."/>
            <person name="Helf M.J."/>
            <person name="Takada K."/>
            <person name="Gernert C."/>
            <person name="Steffens U.A."/>
            <person name="Heycke N."/>
            <person name="Schmitt S."/>
            <person name="Rinke C."/>
            <person name="Helfrich E.J."/>
            <person name="Brachmann A.O."/>
            <person name="Gurgui C."/>
            <person name="Wakimoto T."/>
            <person name="Kracht M."/>
            <person name="Crusemann M."/>
            <person name="Hentschel U."/>
            <person name="Abe I."/>
            <person name="Matsunaga S."/>
            <person name="Kalinowski J."/>
            <person name="Takeyama H."/>
            <person name="Piel J."/>
        </authorList>
    </citation>
    <scope>NUCLEOTIDE SEQUENCE [LARGE SCALE GENOMIC DNA]</scope>
    <source>
        <strain evidence="7">TSY1</strain>
    </source>
</reference>
<evidence type="ECO:0000256" key="2">
    <source>
        <dbReference type="ARBA" id="ARBA00022723"/>
    </source>
</evidence>
<evidence type="ECO:0000256" key="5">
    <source>
        <dbReference type="PIRSR" id="PIRSR600760-2"/>
    </source>
</evidence>
<dbReference type="GO" id="GO:0007165">
    <property type="term" value="P:signal transduction"/>
    <property type="evidence" value="ECO:0007669"/>
    <property type="project" value="TreeGrafter"/>
</dbReference>
<dbReference type="GO" id="GO:0006020">
    <property type="term" value="P:inositol metabolic process"/>
    <property type="evidence" value="ECO:0007669"/>
    <property type="project" value="TreeGrafter"/>
</dbReference>
<comment type="caution">
    <text evidence="6">The sequence shown here is derived from an EMBL/GenBank/DDBJ whole genome shotgun (WGS) entry which is preliminary data.</text>
</comment>
<dbReference type="Gene3D" id="3.30.540.10">
    <property type="entry name" value="Fructose-1,6-Bisphosphatase, subunit A, domain 1"/>
    <property type="match status" value="1"/>
</dbReference>
<feature type="binding site" evidence="5">
    <location>
        <position position="72"/>
    </location>
    <ligand>
        <name>Mg(2+)</name>
        <dbReference type="ChEBI" id="CHEBI:18420"/>
        <label>1</label>
        <note>catalytic</note>
    </ligand>
</feature>
<name>W4LG82_ENTF1</name>
<evidence type="ECO:0000256" key="3">
    <source>
        <dbReference type="ARBA" id="ARBA00022801"/>
    </source>
</evidence>
<feature type="binding site" evidence="5">
    <location>
        <position position="91"/>
    </location>
    <ligand>
        <name>Mg(2+)</name>
        <dbReference type="ChEBI" id="CHEBI:18420"/>
        <label>1</label>
        <note>catalytic</note>
    </ligand>
</feature>
<dbReference type="GO" id="GO:0046872">
    <property type="term" value="F:metal ion binding"/>
    <property type="evidence" value="ECO:0007669"/>
    <property type="project" value="UniProtKB-KW"/>
</dbReference>
<dbReference type="HOGENOM" id="CLU_044118_0_4_7"/>
<proteinExistence type="predicted"/>
<keyword evidence="3" id="KW-0378">Hydrolase</keyword>
<keyword evidence="4 5" id="KW-0460">Magnesium</keyword>
<dbReference type="SUPFAM" id="SSF56655">
    <property type="entry name" value="Carbohydrate phosphatase"/>
    <property type="match status" value="1"/>
</dbReference>
<evidence type="ECO:0000256" key="1">
    <source>
        <dbReference type="ARBA" id="ARBA00001946"/>
    </source>
</evidence>
<dbReference type="GO" id="GO:0046854">
    <property type="term" value="P:phosphatidylinositol phosphate biosynthetic process"/>
    <property type="evidence" value="ECO:0007669"/>
    <property type="project" value="InterPro"/>
</dbReference>
<dbReference type="InterPro" id="IPR000760">
    <property type="entry name" value="Inositol_monophosphatase-like"/>
</dbReference>
<dbReference type="PROSITE" id="PS00630">
    <property type="entry name" value="IMP_2"/>
    <property type="match status" value="1"/>
</dbReference>
<dbReference type="AlphaFoldDB" id="W4LG82"/>
<gene>
    <name evidence="6" type="ORF">ETSY1_24345</name>
</gene>
<evidence type="ECO:0008006" key="8">
    <source>
        <dbReference type="Google" id="ProtNLM"/>
    </source>
</evidence>
<feature type="binding site" evidence="5">
    <location>
        <position position="90"/>
    </location>
    <ligand>
        <name>Mg(2+)</name>
        <dbReference type="ChEBI" id="CHEBI:18420"/>
        <label>2</label>
    </ligand>
</feature>
<dbReference type="GO" id="GO:0008934">
    <property type="term" value="F:inositol monophosphate 1-phosphatase activity"/>
    <property type="evidence" value="ECO:0007669"/>
    <property type="project" value="TreeGrafter"/>
</dbReference>
<dbReference type="Gene3D" id="3.40.190.80">
    <property type="match status" value="1"/>
</dbReference>
<evidence type="ECO:0000313" key="7">
    <source>
        <dbReference type="Proteomes" id="UP000019141"/>
    </source>
</evidence>
<protein>
    <recommendedName>
        <fullName evidence="8">Inositol-phosphate phosphatase</fullName>
    </recommendedName>
</protein>
<dbReference type="PROSITE" id="PS00629">
    <property type="entry name" value="IMP_1"/>
    <property type="match status" value="1"/>
</dbReference>
<accession>W4LG82</accession>